<dbReference type="Gene3D" id="2.60.40.10">
    <property type="entry name" value="Immunoglobulins"/>
    <property type="match status" value="3"/>
</dbReference>
<gene>
    <name evidence="3" type="ORF">LAZ67_2002634</name>
</gene>
<dbReference type="InterPro" id="IPR003598">
    <property type="entry name" value="Ig_sub2"/>
</dbReference>
<proteinExistence type="predicted"/>
<dbReference type="InterPro" id="IPR003599">
    <property type="entry name" value="Ig_sub"/>
</dbReference>
<dbReference type="Proteomes" id="UP001235939">
    <property type="component" value="Chromosome 02"/>
</dbReference>
<accession>A0ABY6K2X1</accession>
<keyword evidence="4" id="KW-1185">Reference proteome</keyword>
<dbReference type="EMBL" id="CP092864">
    <property type="protein sequence ID" value="UYV62962.1"/>
    <property type="molecule type" value="Genomic_DNA"/>
</dbReference>
<dbReference type="Pfam" id="PF13927">
    <property type="entry name" value="Ig_3"/>
    <property type="match status" value="1"/>
</dbReference>
<dbReference type="InterPro" id="IPR007110">
    <property type="entry name" value="Ig-like_dom"/>
</dbReference>
<dbReference type="InterPro" id="IPR036116">
    <property type="entry name" value="FN3_sf"/>
</dbReference>
<sequence>MLKENAPILHLRLGSKLRHSHIQEGNDVYLECSVRANPRATEVGWRFEGRELHTNTSAGVIVSNQSLVLQRVRRHARGRYTCTAANSEGRGESEPLYLRVQYAPICKSDQKSLYGVARHEPVQVSCEVESDPVEVDFQWRFNNSAESLDTVIFNSRLNRSVATYIPRNEYDYGSLLCWGRNSVGLQKEPCVFAVIPAGAPDPVSNCSVTNITEESFVVRCAEGYDGGLGQNFLLELMPLGGPPAGLNVSAAELPHFICRGLSPGIAYRIRVFAVNAKGRSRPAVMRAATLASPESLTQRDLRIHNFTLKAFRPKDIER</sequence>
<dbReference type="PANTHER" id="PTHR23278">
    <property type="entry name" value="SIDESTEP PROTEIN"/>
    <property type="match status" value="1"/>
</dbReference>
<dbReference type="PROSITE" id="PS50853">
    <property type="entry name" value="FN3"/>
    <property type="match status" value="1"/>
</dbReference>
<reference evidence="3 4" key="1">
    <citation type="submission" date="2022-01" db="EMBL/GenBank/DDBJ databases">
        <title>A chromosomal length assembly of Cordylochernes scorpioides.</title>
        <authorList>
            <person name="Zeh D."/>
            <person name="Zeh J."/>
        </authorList>
    </citation>
    <scope>NUCLEOTIDE SEQUENCE [LARGE SCALE GENOMIC DNA]</scope>
    <source>
        <strain evidence="3">IN4F17</strain>
        <tissue evidence="3">Whole Body</tissue>
    </source>
</reference>
<protein>
    <recommendedName>
        <fullName evidence="5">Sidestep protein</fullName>
    </recommendedName>
</protein>
<evidence type="ECO:0000313" key="3">
    <source>
        <dbReference type="EMBL" id="UYV62962.1"/>
    </source>
</evidence>
<dbReference type="CDD" id="cd00063">
    <property type="entry name" value="FN3"/>
    <property type="match status" value="1"/>
</dbReference>
<dbReference type="SUPFAM" id="SSF49265">
    <property type="entry name" value="Fibronectin type III"/>
    <property type="match status" value="1"/>
</dbReference>
<dbReference type="SUPFAM" id="SSF48726">
    <property type="entry name" value="Immunoglobulin"/>
    <property type="match status" value="2"/>
</dbReference>
<evidence type="ECO:0000313" key="4">
    <source>
        <dbReference type="Proteomes" id="UP001235939"/>
    </source>
</evidence>
<dbReference type="InterPro" id="IPR003961">
    <property type="entry name" value="FN3_dom"/>
</dbReference>
<feature type="domain" description="Ig-like" evidence="1">
    <location>
        <begin position="7"/>
        <end position="99"/>
    </location>
</feature>
<evidence type="ECO:0000259" key="1">
    <source>
        <dbReference type="PROSITE" id="PS50835"/>
    </source>
</evidence>
<dbReference type="SMART" id="SM00409">
    <property type="entry name" value="IG"/>
    <property type="match status" value="1"/>
</dbReference>
<name>A0ABY6K2X1_9ARAC</name>
<organism evidence="3 4">
    <name type="scientific">Cordylochernes scorpioides</name>
    <dbReference type="NCBI Taxonomy" id="51811"/>
    <lineage>
        <taxon>Eukaryota</taxon>
        <taxon>Metazoa</taxon>
        <taxon>Ecdysozoa</taxon>
        <taxon>Arthropoda</taxon>
        <taxon>Chelicerata</taxon>
        <taxon>Arachnida</taxon>
        <taxon>Pseudoscorpiones</taxon>
        <taxon>Cheliferoidea</taxon>
        <taxon>Chernetidae</taxon>
        <taxon>Cordylochernes</taxon>
    </lineage>
</organism>
<evidence type="ECO:0000259" key="2">
    <source>
        <dbReference type="PROSITE" id="PS50853"/>
    </source>
</evidence>
<dbReference type="InterPro" id="IPR036179">
    <property type="entry name" value="Ig-like_dom_sf"/>
</dbReference>
<dbReference type="PROSITE" id="PS50835">
    <property type="entry name" value="IG_LIKE"/>
    <property type="match status" value="1"/>
</dbReference>
<feature type="domain" description="Fibronectin type-III" evidence="2">
    <location>
        <begin position="202"/>
        <end position="295"/>
    </location>
</feature>
<dbReference type="PANTHER" id="PTHR23278:SF19">
    <property type="entry name" value="OBSCURIN"/>
    <property type="match status" value="1"/>
</dbReference>
<dbReference type="SMART" id="SM00408">
    <property type="entry name" value="IGc2"/>
    <property type="match status" value="1"/>
</dbReference>
<dbReference type="InterPro" id="IPR013783">
    <property type="entry name" value="Ig-like_fold"/>
</dbReference>
<dbReference type="SMART" id="SM00060">
    <property type="entry name" value="FN3"/>
    <property type="match status" value="1"/>
</dbReference>
<evidence type="ECO:0008006" key="5">
    <source>
        <dbReference type="Google" id="ProtNLM"/>
    </source>
</evidence>